<dbReference type="InterPro" id="IPR014043">
    <property type="entry name" value="Acyl_transferase_dom"/>
</dbReference>
<evidence type="ECO:0000256" key="3">
    <source>
        <dbReference type="ARBA" id="ARBA00022679"/>
    </source>
</evidence>
<dbReference type="SMART" id="SM00825">
    <property type="entry name" value="PKS_KS"/>
    <property type="match status" value="1"/>
</dbReference>
<dbReference type="InterPro" id="IPR050091">
    <property type="entry name" value="PKS_NRPS_Biosynth_Enz"/>
</dbReference>
<feature type="domain" description="Ketosynthase family 3 (KS3)" evidence="6">
    <location>
        <begin position="15"/>
        <end position="436"/>
    </location>
</feature>
<dbReference type="GO" id="GO:0004312">
    <property type="term" value="F:fatty acid synthase activity"/>
    <property type="evidence" value="ECO:0007669"/>
    <property type="project" value="TreeGrafter"/>
</dbReference>
<keyword evidence="3 7" id="KW-0808">Transferase</keyword>
<evidence type="ECO:0000256" key="4">
    <source>
        <dbReference type="ARBA" id="ARBA00023315"/>
    </source>
</evidence>
<dbReference type="GO" id="GO:0006633">
    <property type="term" value="P:fatty acid biosynthetic process"/>
    <property type="evidence" value="ECO:0007669"/>
    <property type="project" value="InterPro"/>
</dbReference>
<dbReference type="SMART" id="SM01294">
    <property type="entry name" value="PKS_PP_betabranch"/>
    <property type="match status" value="1"/>
</dbReference>
<dbReference type="CDD" id="cd00833">
    <property type="entry name" value="PKS"/>
    <property type="match status" value="1"/>
</dbReference>
<dbReference type="SUPFAM" id="SSF53901">
    <property type="entry name" value="Thiolase-like"/>
    <property type="match status" value="1"/>
</dbReference>
<dbReference type="InterPro" id="IPR001227">
    <property type="entry name" value="Ac_transferase_dom_sf"/>
</dbReference>
<keyword evidence="4" id="KW-0012">Acyltransferase</keyword>
<dbReference type="PANTHER" id="PTHR43775:SF51">
    <property type="entry name" value="INACTIVE PHENOLPHTHIOCEROL SYNTHESIS POLYKETIDE SYNTHASE TYPE I PKS1-RELATED"/>
    <property type="match status" value="1"/>
</dbReference>
<organism evidence="7 8">
    <name type="scientific">Micromonospora matsumotoense</name>
    <dbReference type="NCBI Taxonomy" id="121616"/>
    <lineage>
        <taxon>Bacteria</taxon>
        <taxon>Bacillati</taxon>
        <taxon>Actinomycetota</taxon>
        <taxon>Actinomycetes</taxon>
        <taxon>Micromonosporales</taxon>
        <taxon>Micromonosporaceae</taxon>
        <taxon>Micromonospora</taxon>
    </lineage>
</organism>
<reference evidence="8" key="1">
    <citation type="submission" date="2016-06" db="EMBL/GenBank/DDBJ databases">
        <authorList>
            <person name="Varghese N."/>
            <person name="Submissions Spin"/>
        </authorList>
    </citation>
    <scope>NUCLEOTIDE SEQUENCE [LARGE SCALE GENOMIC DNA]</scope>
    <source>
        <strain evidence="8">DSM 44100</strain>
    </source>
</reference>
<dbReference type="InterPro" id="IPR016039">
    <property type="entry name" value="Thiolase-like"/>
</dbReference>
<evidence type="ECO:0000256" key="1">
    <source>
        <dbReference type="ARBA" id="ARBA00022450"/>
    </source>
</evidence>
<dbReference type="Pfam" id="PF00109">
    <property type="entry name" value="ketoacyl-synt"/>
    <property type="match status" value="1"/>
</dbReference>
<dbReference type="OrthoDB" id="3406074at2"/>
<dbReference type="FunFam" id="3.40.47.10:FF:000019">
    <property type="entry name" value="Polyketide synthase type I"/>
    <property type="match status" value="1"/>
</dbReference>
<dbReference type="GO" id="GO:0004315">
    <property type="term" value="F:3-oxoacyl-[acyl-carrier-protein] synthase activity"/>
    <property type="evidence" value="ECO:0007669"/>
    <property type="project" value="InterPro"/>
</dbReference>
<gene>
    <name evidence="7" type="ORF">GA0070216_1375</name>
</gene>
<dbReference type="Pfam" id="PF22621">
    <property type="entry name" value="CurL-like_PKS_C"/>
    <property type="match status" value="1"/>
</dbReference>
<dbReference type="InterPro" id="IPR014031">
    <property type="entry name" value="Ketoacyl_synth_C"/>
</dbReference>
<dbReference type="InterPro" id="IPR036736">
    <property type="entry name" value="ACP-like_sf"/>
</dbReference>
<dbReference type="InterPro" id="IPR020841">
    <property type="entry name" value="PKS_Beta-ketoAc_synthase_dom"/>
</dbReference>
<proteinExistence type="predicted"/>
<dbReference type="SUPFAM" id="SSF55048">
    <property type="entry name" value="Probable ACP-binding domain of malonyl-CoA ACP transacylase"/>
    <property type="match status" value="1"/>
</dbReference>
<keyword evidence="2" id="KW-0597">Phosphoprotein</keyword>
<sequence>MEAKEQLRALLLERYEPIAVVGVGLRLPGGNDTLDAFIDFLSAGRSATVPIPADRWDAVAYAHPGRGGIATTAGGFLEGLDRFDARFFNISPKEANCMDPQQRLVLETAWEALEHAGIDPTSLRHGDGGVYLGAGSMDYAFELGELPDHELDGHLSAGVAHSAVSGRLSYVLGWRGPSMTVDTACSASLVALHLAVQGLRRRECGIALCGGVNAIHHPRTTALFGDMNALAPDGTCKTFDERADGYGRAEGCGMLVLKRMSDARRDGDTVLGLIRGTAVGHDGESAGLTAPNGTAQEALMRRALAAANLTPGDVQYVEAHGTGTPLGDPIELGAIGAVYADSHTAERPVLVGSVKTNIGHLELAAGVGGVLKVLAQLRASTVFPHLNLTEPSSRIPWSILPVDVPREHRPWPGPVRRAMVNSFGFAGTIASAVVEQAPPVSRPQRPPSGPGVLTLSAKSPRALLGQVERLLAAGTEHDIGDLCHTTNVARAHLPYRLAGVVRDHAGLRQLLAEWREVATLQPSADIRKVAFLCTGQGAQKVGMGAELYRRQPVFRRWVDELDALFAPHLGRSVKDLDETLMQRTRYAQPALFTLEYALAQLWLSWGVRPNVLAGHSLGEVTAAAVAGLFSLDDAACLVAARGRLMESVTEPGGMVSVRASAAEVAPLIKAYPDLALAAINAARQCVVSGGVGSLAAVHSAADERGWRPTRLAVSHAFHSPLMAGVLDEFRAELAGIAFHEPKFPLVSAVTGQMARWRQIATVDYWVRHICEPVDFAAAVRTVERRGRHAFLEIGPSGTLIGLARAGVADPAAHAWVRSLHDDDTVLKGLAGLHTAGVAVSWRAVHDGTDRRRVELPPYAFDRQRYWLGETTTADPESEADDGDPVRAVVARVLGFPSSAAVPVDVTFTELGLDSLAAGELVEALGAAVGRPVALTTVYDHPTVRSLSTHLERP</sequence>
<dbReference type="EMBL" id="FMCU01000037">
    <property type="protein sequence ID" value="SCF49682.1"/>
    <property type="molecule type" value="Genomic_DNA"/>
</dbReference>
<dbReference type="Pfam" id="PF00550">
    <property type="entry name" value="PP-binding"/>
    <property type="match status" value="1"/>
</dbReference>
<dbReference type="PANTHER" id="PTHR43775">
    <property type="entry name" value="FATTY ACID SYNTHASE"/>
    <property type="match status" value="1"/>
</dbReference>
<evidence type="ECO:0000259" key="6">
    <source>
        <dbReference type="PROSITE" id="PS52004"/>
    </source>
</evidence>
<dbReference type="Pfam" id="PF02801">
    <property type="entry name" value="Ketoacyl-synt_C"/>
    <property type="match status" value="1"/>
</dbReference>
<dbReference type="PROSITE" id="PS52004">
    <property type="entry name" value="KS3_2"/>
    <property type="match status" value="1"/>
</dbReference>
<keyword evidence="1" id="KW-0596">Phosphopantetheine</keyword>
<dbReference type="GO" id="GO:0031177">
    <property type="term" value="F:phosphopantetheine binding"/>
    <property type="evidence" value="ECO:0007669"/>
    <property type="project" value="InterPro"/>
</dbReference>
<dbReference type="SUPFAM" id="SSF52151">
    <property type="entry name" value="FabD/lysophospholipase-like"/>
    <property type="match status" value="1"/>
</dbReference>
<dbReference type="Gene3D" id="1.10.1200.10">
    <property type="entry name" value="ACP-like"/>
    <property type="match status" value="1"/>
</dbReference>
<name>A0A1C5AWU8_9ACTN</name>
<dbReference type="Gene3D" id="3.30.70.3290">
    <property type="match status" value="1"/>
</dbReference>
<protein>
    <submittedName>
        <fullName evidence="7">Acyl transferase domain-containing protein</fullName>
    </submittedName>
</protein>
<dbReference type="SMART" id="SM00827">
    <property type="entry name" value="PKS_AT"/>
    <property type="match status" value="1"/>
</dbReference>
<dbReference type="PROSITE" id="PS00606">
    <property type="entry name" value="KS3_1"/>
    <property type="match status" value="1"/>
</dbReference>
<dbReference type="PROSITE" id="PS50075">
    <property type="entry name" value="CARRIER"/>
    <property type="match status" value="1"/>
</dbReference>
<evidence type="ECO:0000256" key="2">
    <source>
        <dbReference type="ARBA" id="ARBA00022553"/>
    </source>
</evidence>
<evidence type="ECO:0000313" key="8">
    <source>
        <dbReference type="Proteomes" id="UP000198797"/>
    </source>
</evidence>
<accession>A0A1C5AWU8</accession>
<dbReference type="Pfam" id="PF00698">
    <property type="entry name" value="Acyl_transf_1"/>
    <property type="match status" value="1"/>
</dbReference>
<keyword evidence="8" id="KW-1185">Reference proteome</keyword>
<dbReference type="InterPro" id="IPR016036">
    <property type="entry name" value="Malonyl_transacylase_ACP-bd"/>
</dbReference>
<dbReference type="AlphaFoldDB" id="A0A1C5AWU8"/>
<dbReference type="InterPro" id="IPR016035">
    <property type="entry name" value="Acyl_Trfase/lysoPLipase"/>
</dbReference>
<dbReference type="Proteomes" id="UP000198797">
    <property type="component" value="Unassembled WGS sequence"/>
</dbReference>
<dbReference type="STRING" id="121616.GA0070216_1375"/>
<dbReference type="Gene3D" id="3.40.366.10">
    <property type="entry name" value="Malonyl-Coenzyme A Acyl Carrier Protein, domain 2"/>
    <property type="match status" value="1"/>
</dbReference>
<dbReference type="InterPro" id="IPR018201">
    <property type="entry name" value="Ketoacyl_synth_AS"/>
</dbReference>
<feature type="domain" description="Carrier" evidence="5">
    <location>
        <begin position="879"/>
        <end position="953"/>
    </location>
</feature>
<evidence type="ECO:0000313" key="7">
    <source>
        <dbReference type="EMBL" id="SCF49682.1"/>
    </source>
</evidence>
<dbReference type="InterPro" id="IPR009081">
    <property type="entry name" value="PP-bd_ACP"/>
</dbReference>
<dbReference type="InterPro" id="IPR020806">
    <property type="entry name" value="PKS_PP-bd"/>
</dbReference>
<dbReference type="Gene3D" id="3.40.47.10">
    <property type="match status" value="1"/>
</dbReference>
<evidence type="ECO:0000259" key="5">
    <source>
        <dbReference type="PROSITE" id="PS50075"/>
    </source>
</evidence>
<dbReference type="SUPFAM" id="SSF47336">
    <property type="entry name" value="ACP-like"/>
    <property type="match status" value="1"/>
</dbReference>
<dbReference type="RefSeq" id="WP_091254605.1">
    <property type="nucleotide sequence ID" value="NZ_FMCU01000037.1"/>
</dbReference>
<dbReference type="SMART" id="SM00823">
    <property type="entry name" value="PKS_PP"/>
    <property type="match status" value="1"/>
</dbReference>
<dbReference type="InterPro" id="IPR014030">
    <property type="entry name" value="Ketoacyl_synth_N"/>
</dbReference>